<reference evidence="1 2" key="1">
    <citation type="submission" date="2013-11" db="EMBL/GenBank/DDBJ databases">
        <title>Genome sequencing of Stegodyphus mimosarum.</title>
        <authorList>
            <person name="Bechsgaard J."/>
        </authorList>
    </citation>
    <scope>NUCLEOTIDE SEQUENCE [LARGE SCALE GENOMIC DNA]</scope>
</reference>
<dbReference type="Proteomes" id="UP000054359">
    <property type="component" value="Unassembled WGS sequence"/>
</dbReference>
<proteinExistence type="predicted"/>
<sequence>MRKYFHFEIFLDYIFWLHHSWYACGLEPFSSMQHSGTSNCAIGIYKSGSQSSEIKKQQRQFFVNGLT</sequence>
<evidence type="ECO:0000313" key="1">
    <source>
        <dbReference type="EMBL" id="KFM64120.1"/>
    </source>
</evidence>
<organism evidence="1 2">
    <name type="scientific">Stegodyphus mimosarum</name>
    <name type="common">African social velvet spider</name>
    <dbReference type="NCBI Taxonomy" id="407821"/>
    <lineage>
        <taxon>Eukaryota</taxon>
        <taxon>Metazoa</taxon>
        <taxon>Ecdysozoa</taxon>
        <taxon>Arthropoda</taxon>
        <taxon>Chelicerata</taxon>
        <taxon>Arachnida</taxon>
        <taxon>Araneae</taxon>
        <taxon>Araneomorphae</taxon>
        <taxon>Entelegynae</taxon>
        <taxon>Eresoidea</taxon>
        <taxon>Eresidae</taxon>
        <taxon>Stegodyphus</taxon>
    </lineage>
</organism>
<feature type="non-terminal residue" evidence="1">
    <location>
        <position position="67"/>
    </location>
</feature>
<gene>
    <name evidence="1" type="ORF">X975_00663</name>
</gene>
<dbReference type="AlphaFoldDB" id="A0A087TG81"/>
<dbReference type="EMBL" id="KK115079">
    <property type="protein sequence ID" value="KFM64120.1"/>
    <property type="molecule type" value="Genomic_DNA"/>
</dbReference>
<accession>A0A087TG81</accession>
<name>A0A087TG81_STEMI</name>
<evidence type="ECO:0000313" key="2">
    <source>
        <dbReference type="Proteomes" id="UP000054359"/>
    </source>
</evidence>
<protein>
    <submittedName>
        <fullName evidence="1">Uncharacterized protein</fullName>
    </submittedName>
</protein>
<keyword evidence="2" id="KW-1185">Reference proteome</keyword>
<dbReference type="PROSITE" id="PS51257">
    <property type="entry name" value="PROKAR_LIPOPROTEIN"/>
    <property type="match status" value="1"/>
</dbReference>